<gene>
    <name evidence="1" type="ORF">BDY19DRAFT_905349</name>
</gene>
<reference evidence="1" key="1">
    <citation type="journal article" date="2021" name="Environ. Microbiol.">
        <title>Gene family expansions and transcriptome signatures uncover fungal adaptations to wood decay.</title>
        <authorList>
            <person name="Hage H."/>
            <person name="Miyauchi S."/>
            <person name="Viragh M."/>
            <person name="Drula E."/>
            <person name="Min B."/>
            <person name="Chaduli D."/>
            <person name="Navarro D."/>
            <person name="Favel A."/>
            <person name="Norest M."/>
            <person name="Lesage-Meessen L."/>
            <person name="Balint B."/>
            <person name="Merenyi Z."/>
            <person name="de Eugenio L."/>
            <person name="Morin E."/>
            <person name="Martinez A.T."/>
            <person name="Baldrian P."/>
            <person name="Stursova M."/>
            <person name="Martinez M.J."/>
            <person name="Novotny C."/>
            <person name="Magnuson J.K."/>
            <person name="Spatafora J.W."/>
            <person name="Maurice S."/>
            <person name="Pangilinan J."/>
            <person name="Andreopoulos W."/>
            <person name="LaButti K."/>
            <person name="Hundley H."/>
            <person name="Na H."/>
            <person name="Kuo A."/>
            <person name="Barry K."/>
            <person name="Lipzen A."/>
            <person name="Henrissat B."/>
            <person name="Riley R."/>
            <person name="Ahrendt S."/>
            <person name="Nagy L.G."/>
            <person name="Grigoriev I.V."/>
            <person name="Martin F."/>
            <person name="Rosso M.N."/>
        </authorList>
    </citation>
    <scope>NUCLEOTIDE SEQUENCE</scope>
    <source>
        <strain evidence="1">CBS 384.51</strain>
    </source>
</reference>
<protein>
    <submittedName>
        <fullName evidence="1">Uncharacterized protein</fullName>
    </submittedName>
</protein>
<organism evidence="1 2">
    <name type="scientific">Irpex rosettiformis</name>
    <dbReference type="NCBI Taxonomy" id="378272"/>
    <lineage>
        <taxon>Eukaryota</taxon>
        <taxon>Fungi</taxon>
        <taxon>Dikarya</taxon>
        <taxon>Basidiomycota</taxon>
        <taxon>Agaricomycotina</taxon>
        <taxon>Agaricomycetes</taxon>
        <taxon>Polyporales</taxon>
        <taxon>Irpicaceae</taxon>
        <taxon>Irpex</taxon>
    </lineage>
</organism>
<keyword evidence="2" id="KW-1185">Reference proteome</keyword>
<proteinExistence type="predicted"/>
<evidence type="ECO:0000313" key="2">
    <source>
        <dbReference type="Proteomes" id="UP001055072"/>
    </source>
</evidence>
<name>A0ACB8U7N3_9APHY</name>
<comment type="caution">
    <text evidence="1">The sequence shown here is derived from an EMBL/GenBank/DDBJ whole genome shotgun (WGS) entry which is preliminary data.</text>
</comment>
<sequence>MAPILPTDTSTDVEQAEVSVTVIVQQTGTVQAAVTTAGAAAINAIEAADIASDDDSSEGSSSQCLEPADSEESTKDNESSTEMSDLDPKLTPAMRRLIHDMRYSGIQARAPPNKSRVTSKKNKTNPLDKLPQKKPEKDSKQTPAKSVNPTDAQAGPQVKKISKQTPAKSVNSTDAQASPQVKKSSK</sequence>
<evidence type="ECO:0000313" key="1">
    <source>
        <dbReference type="EMBL" id="KAI0090333.1"/>
    </source>
</evidence>
<dbReference type="Proteomes" id="UP001055072">
    <property type="component" value="Unassembled WGS sequence"/>
</dbReference>
<dbReference type="EMBL" id="MU274908">
    <property type="protein sequence ID" value="KAI0090333.1"/>
    <property type="molecule type" value="Genomic_DNA"/>
</dbReference>
<accession>A0ACB8U7N3</accession>